<dbReference type="InterPro" id="IPR029000">
    <property type="entry name" value="Cyclophilin-like_dom_sf"/>
</dbReference>
<dbReference type="PANTHER" id="PTHR43309">
    <property type="entry name" value="5-OXOPROLINASE SUBUNIT C"/>
    <property type="match status" value="1"/>
</dbReference>
<evidence type="ECO:0000313" key="6">
    <source>
        <dbReference type="Proteomes" id="UP000244240"/>
    </source>
</evidence>
<evidence type="ECO:0000259" key="4">
    <source>
        <dbReference type="SMART" id="SM00797"/>
    </source>
</evidence>
<dbReference type="PANTHER" id="PTHR43309:SF5">
    <property type="entry name" value="5-OXOPROLINASE SUBUNIT C"/>
    <property type="match status" value="1"/>
</dbReference>
<protein>
    <submittedName>
        <fullName evidence="5">Antagonist of KipI</fullName>
    </submittedName>
</protein>
<dbReference type="InterPro" id="IPR052708">
    <property type="entry name" value="PxpC"/>
</dbReference>
<keyword evidence="1" id="KW-0547">Nucleotide-binding</keyword>
<gene>
    <name evidence="5" type="ORF">C8P63_11412</name>
</gene>
<reference evidence="5 6" key="1">
    <citation type="submission" date="2018-04" db="EMBL/GenBank/DDBJ databases">
        <title>Genomic Encyclopedia of Archaeal and Bacterial Type Strains, Phase II (KMG-II): from individual species to whole genera.</title>
        <authorList>
            <person name="Goeker M."/>
        </authorList>
    </citation>
    <scope>NUCLEOTIDE SEQUENCE [LARGE SCALE GENOMIC DNA]</scope>
    <source>
        <strain evidence="5 6">DSM 45787</strain>
    </source>
</reference>
<evidence type="ECO:0000256" key="2">
    <source>
        <dbReference type="ARBA" id="ARBA00022801"/>
    </source>
</evidence>
<dbReference type="Gene3D" id="2.40.100.10">
    <property type="entry name" value="Cyclophilin-like"/>
    <property type="match status" value="1"/>
</dbReference>
<dbReference type="GO" id="GO:0016787">
    <property type="term" value="F:hydrolase activity"/>
    <property type="evidence" value="ECO:0007669"/>
    <property type="project" value="UniProtKB-KW"/>
</dbReference>
<evidence type="ECO:0000256" key="1">
    <source>
        <dbReference type="ARBA" id="ARBA00022741"/>
    </source>
</evidence>
<sequence length="315" mass="33752">MGTITVVNPGLLTTVQDLGRTGYQQFGMVVSGAMDPFSLQVGNILVGNPRGAAGLEITLSGPVLRFEKECLVALTGADLSPLLDDQPAPMWKGFSVGRGQVLSFRRPVEGIRAYLTVSGGIDVPEVMGSRSTYINGGIGGYRGRALEKGDVLTVGVNPVPREGKRLAYGLRPRYGKEVTLRAVPGPQSEAFTEEAVGTFFSEAYEVTPRSDRMGYRLKGPRLFHKEKADILSDAIAPGSVQVPAEGQPIVLLADRQTTGGYAKIATVISADLPRLAQAGPGCRVRFERIDVAEAEKRAVEQENLLRTLEIGARNN</sequence>
<dbReference type="Pfam" id="PF02626">
    <property type="entry name" value="CT_A_B"/>
    <property type="match status" value="1"/>
</dbReference>
<dbReference type="GO" id="GO:0005524">
    <property type="term" value="F:ATP binding"/>
    <property type="evidence" value="ECO:0007669"/>
    <property type="project" value="UniProtKB-KW"/>
</dbReference>
<dbReference type="AlphaFoldDB" id="A0A2T6BS03"/>
<dbReference type="SMART" id="SM00797">
    <property type="entry name" value="AHS2"/>
    <property type="match status" value="1"/>
</dbReference>
<dbReference type="SUPFAM" id="SSF50891">
    <property type="entry name" value="Cyclophilin-like"/>
    <property type="match status" value="1"/>
</dbReference>
<name>A0A2T6BS03_9BACL</name>
<proteinExistence type="predicted"/>
<dbReference type="EMBL" id="QBKR01000014">
    <property type="protein sequence ID" value="PTX58842.1"/>
    <property type="molecule type" value="Genomic_DNA"/>
</dbReference>
<dbReference type="Proteomes" id="UP000244240">
    <property type="component" value="Unassembled WGS sequence"/>
</dbReference>
<keyword evidence="2" id="KW-0378">Hydrolase</keyword>
<feature type="domain" description="Carboxyltransferase" evidence="4">
    <location>
        <begin position="25"/>
        <end position="304"/>
    </location>
</feature>
<accession>A0A2T6BS03</accession>
<organism evidence="5 6">
    <name type="scientific">Melghirimyces profundicolus</name>
    <dbReference type="NCBI Taxonomy" id="1242148"/>
    <lineage>
        <taxon>Bacteria</taxon>
        <taxon>Bacillati</taxon>
        <taxon>Bacillota</taxon>
        <taxon>Bacilli</taxon>
        <taxon>Bacillales</taxon>
        <taxon>Thermoactinomycetaceae</taxon>
        <taxon>Melghirimyces</taxon>
    </lineage>
</organism>
<keyword evidence="6" id="KW-1185">Reference proteome</keyword>
<dbReference type="NCBIfam" id="TIGR00724">
    <property type="entry name" value="urea_amlyse_rel"/>
    <property type="match status" value="1"/>
</dbReference>
<comment type="caution">
    <text evidence="5">The sequence shown here is derived from an EMBL/GenBank/DDBJ whole genome shotgun (WGS) entry which is preliminary data.</text>
</comment>
<evidence type="ECO:0000313" key="5">
    <source>
        <dbReference type="EMBL" id="PTX58842.1"/>
    </source>
</evidence>
<keyword evidence="3" id="KW-0067">ATP-binding</keyword>
<evidence type="ECO:0000256" key="3">
    <source>
        <dbReference type="ARBA" id="ARBA00022840"/>
    </source>
</evidence>
<dbReference type="InterPro" id="IPR003778">
    <property type="entry name" value="CT_A_B"/>
</dbReference>